<evidence type="ECO:0000313" key="2">
    <source>
        <dbReference type="Proteomes" id="UP001519345"/>
    </source>
</evidence>
<protein>
    <submittedName>
        <fullName evidence="1">Fe-S cluster biosynthesis and repair protein YggX</fullName>
    </submittedName>
</protein>
<dbReference type="EMBL" id="JAGGKX010000002">
    <property type="protein sequence ID" value="MBP1968661.1"/>
    <property type="molecule type" value="Genomic_DNA"/>
</dbReference>
<evidence type="ECO:0000313" key="1">
    <source>
        <dbReference type="EMBL" id="MBP1968661.1"/>
    </source>
</evidence>
<name>A0ABS4IEB2_9BACI</name>
<proteinExistence type="predicted"/>
<keyword evidence="2" id="KW-1185">Reference proteome</keyword>
<accession>A0ABS4IEB2</accession>
<comment type="caution">
    <text evidence="1">The sequence shown here is derived from an EMBL/GenBank/DDBJ whole genome shotgun (WGS) entry which is preliminary data.</text>
</comment>
<gene>
    <name evidence="1" type="ORF">J2Z83_000753</name>
</gene>
<reference evidence="1 2" key="1">
    <citation type="submission" date="2021-03" db="EMBL/GenBank/DDBJ databases">
        <title>Genomic Encyclopedia of Type Strains, Phase IV (KMG-IV): sequencing the most valuable type-strain genomes for metagenomic binning, comparative biology and taxonomic classification.</title>
        <authorList>
            <person name="Goeker M."/>
        </authorList>
    </citation>
    <scope>NUCLEOTIDE SEQUENCE [LARGE SCALE GENOMIC DNA]</scope>
    <source>
        <strain evidence="1 2">DSM 25609</strain>
    </source>
</reference>
<sequence>MMNSSGELNESFTLAKPDIHTDSATASFDKDRNLVDLDVFEHQVLESMKYQAPAQIGEEIFNLVSESGLDDFSEKNANSLEELSESYEEIFDLAKKGTKSWITHGKKLINISI</sequence>
<dbReference type="Proteomes" id="UP001519345">
    <property type="component" value="Unassembled WGS sequence"/>
</dbReference>
<organism evidence="1 2">
    <name type="scientific">Virgibacillus natechei</name>
    <dbReference type="NCBI Taxonomy" id="1216297"/>
    <lineage>
        <taxon>Bacteria</taxon>
        <taxon>Bacillati</taxon>
        <taxon>Bacillota</taxon>
        <taxon>Bacilli</taxon>
        <taxon>Bacillales</taxon>
        <taxon>Bacillaceae</taxon>
        <taxon>Virgibacillus</taxon>
    </lineage>
</organism>